<dbReference type="Pfam" id="PF00498">
    <property type="entry name" value="FHA"/>
    <property type="match status" value="1"/>
</dbReference>
<dbReference type="Gene3D" id="2.60.200.20">
    <property type="match status" value="1"/>
</dbReference>
<proteinExistence type="predicted"/>
<dbReference type="AlphaFoldDB" id="A0A7J6MS20"/>
<sequence length="532" mass="58485">MVEGPSLGQQQQQPALLLEPLSTLAGNKPWVVRSGEKLTVGRKAECNVVVNDNIVSGHHCTVGLSILPPQERQGDGIVISVEDKSTNGTLINGEKIGKGKTRYLRGGEILNLGKPKATTQGEQQYAASFKLRMVTVDSGGRWHDTEKENKSVNEDAPAEGPVATPASTRSAESSRPEVPKLRNFPVNSKRTREPPTALRRREGKASSGAAMAAAHREEQLRSQLATSEESRRKEEARATELEIRVRVTEERLKSLTEQLEEARRSKDRYQEENTSLQNQVAELTIRGKQLEAAAESRDRALQDAQRDAGMRTEDMENLRAEAFDADARAREASRRLREIKRNLGNALEANRSLVDYSNELRQKVRELQSALTASVSSGNALQNAISTLFKTAQEHTMLDASKVEVLLRPAASPPSSPRGVTVAPTETYEDEDEDQTDTDNEVEDILTNAATVEEDDGDVTPRPYNQLRIKQSDSDSDTSGQDGTETPPPTGKRMRSSCGGSPSSQKRLRKDDEEEKEGKNATFGDLLGNHSE</sequence>
<accession>A0A7J6MS20</accession>
<feature type="compositionally biased region" description="Acidic residues" evidence="1">
    <location>
        <begin position="427"/>
        <end position="444"/>
    </location>
</feature>
<feature type="compositionally biased region" description="Basic and acidic residues" evidence="1">
    <location>
        <begin position="140"/>
        <end position="153"/>
    </location>
</feature>
<dbReference type="PROSITE" id="PS50006">
    <property type="entry name" value="FHA_DOMAIN"/>
    <property type="match status" value="1"/>
</dbReference>
<evidence type="ECO:0000313" key="3">
    <source>
        <dbReference type="EMBL" id="KAF4673761.1"/>
    </source>
</evidence>
<dbReference type="SUPFAM" id="SSF57997">
    <property type="entry name" value="Tropomyosin"/>
    <property type="match status" value="1"/>
</dbReference>
<feature type="compositionally biased region" description="Basic and acidic residues" evidence="1">
    <location>
        <begin position="228"/>
        <end position="239"/>
    </location>
</feature>
<feature type="region of interest" description="Disordered" evidence="1">
    <location>
        <begin position="140"/>
        <end position="239"/>
    </location>
</feature>
<dbReference type="EMBL" id="JAAPAO010000076">
    <property type="protein sequence ID" value="KAF4673761.1"/>
    <property type="molecule type" value="Genomic_DNA"/>
</dbReference>
<dbReference type="SUPFAM" id="SSF49879">
    <property type="entry name" value="SMAD/FHA domain"/>
    <property type="match status" value="1"/>
</dbReference>
<reference evidence="3 4" key="1">
    <citation type="submission" date="2020-04" db="EMBL/GenBank/DDBJ databases">
        <title>Perkinsus chesapeaki whole genome sequence.</title>
        <authorList>
            <person name="Bogema D.R."/>
        </authorList>
    </citation>
    <scope>NUCLEOTIDE SEQUENCE [LARGE SCALE GENOMIC DNA]</scope>
    <source>
        <strain evidence="3">ATCC PRA-425</strain>
    </source>
</reference>
<keyword evidence="4" id="KW-1185">Reference proteome</keyword>
<dbReference type="SMART" id="SM00240">
    <property type="entry name" value="FHA"/>
    <property type="match status" value="1"/>
</dbReference>
<organism evidence="3 4">
    <name type="scientific">Perkinsus chesapeaki</name>
    <name type="common">Clam parasite</name>
    <name type="synonym">Perkinsus andrewsi</name>
    <dbReference type="NCBI Taxonomy" id="330153"/>
    <lineage>
        <taxon>Eukaryota</taxon>
        <taxon>Sar</taxon>
        <taxon>Alveolata</taxon>
        <taxon>Perkinsozoa</taxon>
        <taxon>Perkinsea</taxon>
        <taxon>Perkinsida</taxon>
        <taxon>Perkinsidae</taxon>
        <taxon>Perkinsus</taxon>
    </lineage>
</organism>
<evidence type="ECO:0000256" key="1">
    <source>
        <dbReference type="SAM" id="MobiDB-lite"/>
    </source>
</evidence>
<feature type="region of interest" description="Disordered" evidence="1">
    <location>
        <begin position="409"/>
        <end position="532"/>
    </location>
</feature>
<evidence type="ECO:0000259" key="2">
    <source>
        <dbReference type="PROSITE" id="PS50006"/>
    </source>
</evidence>
<name>A0A7J6MS20_PERCH</name>
<evidence type="ECO:0000313" key="4">
    <source>
        <dbReference type="Proteomes" id="UP000591131"/>
    </source>
</evidence>
<dbReference type="OrthoDB" id="409468at2759"/>
<dbReference type="Proteomes" id="UP000591131">
    <property type="component" value="Unassembled WGS sequence"/>
</dbReference>
<protein>
    <recommendedName>
        <fullName evidence="2">FHA domain-containing protein</fullName>
    </recommendedName>
</protein>
<dbReference type="InterPro" id="IPR008984">
    <property type="entry name" value="SMAD_FHA_dom_sf"/>
</dbReference>
<gene>
    <name evidence="3" type="ORF">FOL47_010141</name>
</gene>
<comment type="caution">
    <text evidence="3">The sequence shown here is derived from an EMBL/GenBank/DDBJ whole genome shotgun (WGS) entry which is preliminary data.</text>
</comment>
<feature type="domain" description="FHA" evidence="2">
    <location>
        <begin position="38"/>
        <end position="96"/>
    </location>
</feature>
<dbReference type="InterPro" id="IPR000253">
    <property type="entry name" value="FHA_dom"/>
</dbReference>